<organism evidence="4">
    <name type="scientific">Haemonchus placei</name>
    <name type="common">Barber's pole worm</name>
    <dbReference type="NCBI Taxonomy" id="6290"/>
    <lineage>
        <taxon>Eukaryota</taxon>
        <taxon>Metazoa</taxon>
        <taxon>Ecdysozoa</taxon>
        <taxon>Nematoda</taxon>
        <taxon>Chromadorea</taxon>
        <taxon>Rhabditida</taxon>
        <taxon>Rhabditina</taxon>
        <taxon>Rhabditomorpha</taxon>
        <taxon>Strongyloidea</taxon>
        <taxon>Trichostrongylidae</taxon>
        <taxon>Haemonchus</taxon>
    </lineage>
</organism>
<accession>A0A0N4VTP7</accession>
<dbReference type="Proteomes" id="UP000268014">
    <property type="component" value="Unassembled WGS sequence"/>
</dbReference>
<feature type="compositionally biased region" description="Basic and acidic residues" evidence="1">
    <location>
        <begin position="27"/>
        <end position="38"/>
    </location>
</feature>
<evidence type="ECO:0000313" key="4">
    <source>
        <dbReference type="WBParaSite" id="HPLM_0000066401-mRNA-1"/>
    </source>
</evidence>
<name>A0A0N4VTP7_HAEPC</name>
<reference evidence="4" key="1">
    <citation type="submission" date="2017-02" db="UniProtKB">
        <authorList>
            <consortium name="WormBaseParasite"/>
        </authorList>
    </citation>
    <scope>IDENTIFICATION</scope>
</reference>
<protein>
    <submittedName>
        <fullName evidence="2 4">Uncharacterized protein</fullName>
    </submittedName>
</protein>
<dbReference type="AlphaFoldDB" id="A0A0N4VTP7"/>
<sequence length="147" mass="15792">MTTSEETVGIDTPMDHSESVPQPLSDWDDKGEQVRSIERGPASATAGNPHTVPTAGVVYMTEAKEKIQPANVGWVCGGTSEDSPIKRLVSMNDRSIDVGKLVRKPGGPPEKVAETVNSDDIFPEATPCRQWVHIYMMGIGSTPQIGC</sequence>
<dbReference type="OrthoDB" id="5898112at2759"/>
<proteinExistence type="predicted"/>
<gene>
    <name evidence="2" type="ORF">HPLM_LOCUS665</name>
</gene>
<evidence type="ECO:0000256" key="1">
    <source>
        <dbReference type="SAM" id="MobiDB-lite"/>
    </source>
</evidence>
<dbReference type="WBParaSite" id="HPLM_0000066401-mRNA-1">
    <property type="protein sequence ID" value="HPLM_0000066401-mRNA-1"/>
    <property type="gene ID" value="HPLM_0000066401"/>
</dbReference>
<evidence type="ECO:0000313" key="2">
    <source>
        <dbReference type="EMBL" id="VDO06027.1"/>
    </source>
</evidence>
<feature type="region of interest" description="Disordered" evidence="1">
    <location>
        <begin position="1"/>
        <end position="52"/>
    </location>
</feature>
<keyword evidence="3" id="KW-1185">Reference proteome</keyword>
<evidence type="ECO:0000313" key="3">
    <source>
        <dbReference type="Proteomes" id="UP000268014"/>
    </source>
</evidence>
<reference evidence="2 3" key="2">
    <citation type="submission" date="2018-11" db="EMBL/GenBank/DDBJ databases">
        <authorList>
            <consortium name="Pathogen Informatics"/>
        </authorList>
    </citation>
    <scope>NUCLEOTIDE SEQUENCE [LARGE SCALE GENOMIC DNA]</scope>
    <source>
        <strain evidence="2 3">MHpl1</strain>
    </source>
</reference>
<dbReference type="EMBL" id="UZAF01000560">
    <property type="protein sequence ID" value="VDO06027.1"/>
    <property type="molecule type" value="Genomic_DNA"/>
</dbReference>